<dbReference type="InParanoid" id="K2RYD4"/>
<sequence length="316" mass="36777">MYTHSHPFPELYQGRMVNAGASQRRRALTLPLPDPPPTTLLDAVWATITWTHLPKPTSHQHQSFFLSALPKEVRLLIYEEVIGRNQVLIRGEHTDGATLCSHTRFSTDRFRYKPEGRNSIKTRSAPVHMLRLLQTCRLIYSEAVNFLYSTPVFMTRELRTTLIFLSITAPSRLQHIRTFNLSSRLQPHGHSRHPSKDRLYHRDAWTKSWDVFGASLPNLRTLHVKLMKDGNWLHEEMEVVLTLIGQSVKGVDIHGSLQYPWRQSTSEETLEDSFWSLTEQDWKAARWEISARTGWALEWVDKDMDECVPEFDYLAF</sequence>
<dbReference type="STRING" id="1126212.K2RYD4"/>
<dbReference type="PANTHER" id="PTHR38790">
    <property type="entry name" value="2EXR DOMAIN-CONTAINING PROTEIN-RELATED"/>
    <property type="match status" value="1"/>
</dbReference>
<accession>K2RYD4</accession>
<dbReference type="VEuPathDB" id="FungiDB:MPH_07651"/>
<organism evidence="2 3">
    <name type="scientific">Macrophomina phaseolina (strain MS6)</name>
    <name type="common">Charcoal rot fungus</name>
    <dbReference type="NCBI Taxonomy" id="1126212"/>
    <lineage>
        <taxon>Eukaryota</taxon>
        <taxon>Fungi</taxon>
        <taxon>Dikarya</taxon>
        <taxon>Ascomycota</taxon>
        <taxon>Pezizomycotina</taxon>
        <taxon>Dothideomycetes</taxon>
        <taxon>Dothideomycetes incertae sedis</taxon>
        <taxon>Botryosphaeriales</taxon>
        <taxon>Botryosphaeriaceae</taxon>
        <taxon>Macrophomina</taxon>
    </lineage>
</organism>
<comment type="caution">
    <text evidence="2">The sequence shown here is derived from an EMBL/GenBank/DDBJ whole genome shotgun (WGS) entry which is preliminary data.</text>
</comment>
<gene>
    <name evidence="2" type="ORF">MPH_07651</name>
</gene>
<dbReference type="eggNOG" id="ENOG502SSV2">
    <property type="taxonomic scope" value="Eukaryota"/>
</dbReference>
<dbReference type="EMBL" id="AHHD01000324">
    <property type="protein sequence ID" value="EKG15204.1"/>
    <property type="molecule type" value="Genomic_DNA"/>
</dbReference>
<dbReference type="Proteomes" id="UP000007129">
    <property type="component" value="Unassembled WGS sequence"/>
</dbReference>
<proteinExistence type="predicted"/>
<dbReference type="Pfam" id="PF24864">
    <property type="entry name" value="DUF7730"/>
    <property type="match status" value="1"/>
</dbReference>
<dbReference type="AlphaFoldDB" id="K2RYD4"/>
<reference evidence="2 3" key="1">
    <citation type="journal article" date="2012" name="BMC Genomics">
        <title>Tools to kill: Genome of one of the most destructive plant pathogenic fungi Macrophomina phaseolina.</title>
        <authorList>
            <person name="Islam M.S."/>
            <person name="Haque M.S."/>
            <person name="Islam M.M."/>
            <person name="Emdad E.M."/>
            <person name="Halim A."/>
            <person name="Hossen Q.M.M."/>
            <person name="Hossain M.Z."/>
            <person name="Ahmed B."/>
            <person name="Rahim S."/>
            <person name="Rahman M.S."/>
            <person name="Alam M.M."/>
            <person name="Hou S."/>
            <person name="Wan X."/>
            <person name="Saito J.A."/>
            <person name="Alam M."/>
        </authorList>
    </citation>
    <scope>NUCLEOTIDE SEQUENCE [LARGE SCALE GENOMIC DNA]</scope>
    <source>
        <strain evidence="2 3">MS6</strain>
    </source>
</reference>
<feature type="domain" description="DUF7730" evidence="1">
    <location>
        <begin position="59"/>
        <end position="269"/>
    </location>
</feature>
<dbReference type="InterPro" id="IPR056632">
    <property type="entry name" value="DUF7730"/>
</dbReference>
<evidence type="ECO:0000313" key="2">
    <source>
        <dbReference type="EMBL" id="EKG15204.1"/>
    </source>
</evidence>
<dbReference type="HOGENOM" id="CLU_880202_0_0_1"/>
<name>K2RYD4_MACPH</name>
<evidence type="ECO:0000313" key="3">
    <source>
        <dbReference type="Proteomes" id="UP000007129"/>
    </source>
</evidence>
<evidence type="ECO:0000259" key="1">
    <source>
        <dbReference type="Pfam" id="PF24864"/>
    </source>
</evidence>
<dbReference type="OrthoDB" id="4757095at2759"/>
<protein>
    <recommendedName>
        <fullName evidence="1">DUF7730 domain-containing protein</fullName>
    </recommendedName>
</protein>